<dbReference type="EMBL" id="KV428043">
    <property type="protein sequence ID" value="KZT39611.1"/>
    <property type="molecule type" value="Genomic_DNA"/>
</dbReference>
<gene>
    <name evidence="1" type="ORF">SISSUDRAFT_971910</name>
</gene>
<name>A0A166EI24_9AGAM</name>
<organism evidence="1 2">
    <name type="scientific">Sistotremastrum suecicum HHB10207 ss-3</name>
    <dbReference type="NCBI Taxonomy" id="1314776"/>
    <lineage>
        <taxon>Eukaryota</taxon>
        <taxon>Fungi</taxon>
        <taxon>Dikarya</taxon>
        <taxon>Basidiomycota</taxon>
        <taxon>Agaricomycotina</taxon>
        <taxon>Agaricomycetes</taxon>
        <taxon>Sistotremastrales</taxon>
        <taxon>Sistotremastraceae</taxon>
        <taxon>Sistotremastrum</taxon>
    </lineage>
</organism>
<evidence type="ECO:0000313" key="1">
    <source>
        <dbReference type="EMBL" id="KZT39611.1"/>
    </source>
</evidence>
<protein>
    <submittedName>
        <fullName evidence="1">Uncharacterized protein</fullName>
    </submittedName>
</protein>
<sequence length="124" mass="13856">LSSFLDSNTPEAKAHACISDNFYTWDRSEPFNASFNERLMALAASYSALNRYLHGQDLYLLPRNVQELEAILSSYSTDAIHNLISQSRVPLQPGGYSRTVDMASKSVREVLYSGDNAAKLLELH</sequence>
<feature type="non-terminal residue" evidence="1">
    <location>
        <position position="124"/>
    </location>
</feature>
<feature type="non-terminal residue" evidence="1">
    <location>
        <position position="1"/>
    </location>
</feature>
<proteinExistence type="predicted"/>
<evidence type="ECO:0000313" key="2">
    <source>
        <dbReference type="Proteomes" id="UP000076798"/>
    </source>
</evidence>
<accession>A0A166EI24</accession>
<dbReference type="AlphaFoldDB" id="A0A166EI24"/>
<dbReference type="Proteomes" id="UP000076798">
    <property type="component" value="Unassembled WGS sequence"/>
</dbReference>
<reference evidence="1 2" key="1">
    <citation type="journal article" date="2016" name="Mol. Biol. Evol.">
        <title>Comparative Genomics of Early-Diverging Mushroom-Forming Fungi Provides Insights into the Origins of Lignocellulose Decay Capabilities.</title>
        <authorList>
            <person name="Nagy L.G."/>
            <person name="Riley R."/>
            <person name="Tritt A."/>
            <person name="Adam C."/>
            <person name="Daum C."/>
            <person name="Floudas D."/>
            <person name="Sun H."/>
            <person name="Yadav J.S."/>
            <person name="Pangilinan J."/>
            <person name="Larsson K.H."/>
            <person name="Matsuura K."/>
            <person name="Barry K."/>
            <person name="Labutti K."/>
            <person name="Kuo R."/>
            <person name="Ohm R.A."/>
            <person name="Bhattacharya S.S."/>
            <person name="Shirouzu T."/>
            <person name="Yoshinaga Y."/>
            <person name="Martin F.M."/>
            <person name="Grigoriev I.V."/>
            <person name="Hibbett D.S."/>
        </authorList>
    </citation>
    <scope>NUCLEOTIDE SEQUENCE [LARGE SCALE GENOMIC DNA]</scope>
    <source>
        <strain evidence="1 2">HHB10207 ss-3</strain>
    </source>
</reference>
<keyword evidence="2" id="KW-1185">Reference proteome</keyword>
<dbReference type="OrthoDB" id="3229989at2759"/>